<dbReference type="AlphaFoldDB" id="A0AAN5D4R2"/>
<dbReference type="InterPro" id="IPR007504">
    <property type="entry name" value="H/ACA_rnp_Gar1/Naf1"/>
</dbReference>
<dbReference type="GO" id="GO:0000454">
    <property type="term" value="P:snoRNA guided rRNA pseudouridine synthesis"/>
    <property type="evidence" value="ECO:0007669"/>
    <property type="project" value="TreeGrafter"/>
</dbReference>
<feature type="region of interest" description="Disordered" evidence="9">
    <location>
        <begin position="111"/>
        <end position="145"/>
    </location>
</feature>
<accession>A0AAN5D4R2</accession>
<evidence type="ECO:0000313" key="10">
    <source>
        <dbReference type="EMBL" id="GMR56389.1"/>
    </source>
</evidence>
<gene>
    <name evidence="10" type="ORF">PMAYCL1PPCAC_26584</name>
</gene>
<name>A0AAN5D4R2_9BILA</name>
<evidence type="ECO:0000256" key="3">
    <source>
        <dbReference type="ARBA" id="ARBA00022552"/>
    </source>
</evidence>
<feature type="region of interest" description="Disordered" evidence="9">
    <location>
        <begin position="63"/>
        <end position="82"/>
    </location>
</feature>
<dbReference type="EMBL" id="BTRK01000005">
    <property type="protein sequence ID" value="GMR56389.1"/>
    <property type="molecule type" value="Genomic_DNA"/>
</dbReference>
<dbReference type="Proteomes" id="UP001328107">
    <property type="component" value="Unassembled WGS sequence"/>
</dbReference>
<keyword evidence="6 8" id="KW-0687">Ribonucleoprotein</keyword>
<evidence type="ECO:0000256" key="8">
    <source>
        <dbReference type="RuleBase" id="RU364004"/>
    </source>
</evidence>
<dbReference type="GO" id="GO:0034513">
    <property type="term" value="F:box H/ACA snoRNA binding"/>
    <property type="evidence" value="ECO:0007669"/>
    <property type="project" value="TreeGrafter"/>
</dbReference>
<evidence type="ECO:0000256" key="5">
    <source>
        <dbReference type="ARBA" id="ARBA00023242"/>
    </source>
</evidence>
<feature type="non-terminal residue" evidence="10">
    <location>
        <position position="145"/>
    </location>
</feature>
<sequence length="145" mass="15008">LNAPIYFENKDRLGKVDEIFGGPKNNGFSVKLSDGIKASSFNNQKVCIDPAKLLPVECFLPQAPSSRGRGRGGGRGGRGGRGGGGFGGIHVYHEGMSLNTKYTGCGGGDRGGRLGFRGGDRGGFRGGDRGHFKRSFDGGNGGSGK</sequence>
<dbReference type="InterPro" id="IPR009000">
    <property type="entry name" value="Transl_B-barrel_sf"/>
</dbReference>
<dbReference type="PANTHER" id="PTHR23237">
    <property type="entry name" value="NUCLEOLAR PROTEIN FAMILY A MEMBER 1 SNORNP PROTEIN GAR1"/>
    <property type="match status" value="1"/>
</dbReference>
<proteinExistence type="inferred from homology"/>
<protein>
    <recommendedName>
        <fullName evidence="8">H/ACA ribonucleoprotein complex subunit</fullName>
    </recommendedName>
</protein>
<evidence type="ECO:0000313" key="11">
    <source>
        <dbReference type="Proteomes" id="UP001328107"/>
    </source>
</evidence>
<reference evidence="11" key="1">
    <citation type="submission" date="2022-10" db="EMBL/GenBank/DDBJ databases">
        <title>Genome assembly of Pristionchus species.</title>
        <authorList>
            <person name="Yoshida K."/>
            <person name="Sommer R.J."/>
        </authorList>
    </citation>
    <scope>NUCLEOTIDE SEQUENCE [LARGE SCALE GENOMIC DNA]</scope>
    <source>
        <strain evidence="11">RS5460</strain>
    </source>
</reference>
<dbReference type="Gene3D" id="2.40.10.230">
    <property type="entry name" value="Probable tRNA pseudouridine synthase domain"/>
    <property type="match status" value="1"/>
</dbReference>
<feature type="compositionally biased region" description="Basic and acidic residues" evidence="9">
    <location>
        <begin position="118"/>
        <end position="136"/>
    </location>
</feature>
<comment type="caution">
    <text evidence="10">The sequence shown here is derived from an EMBL/GenBank/DDBJ whole genome shotgun (WGS) entry which is preliminary data.</text>
</comment>
<comment type="subcellular location">
    <subcellularLocation>
        <location evidence="1 8">Nucleus</location>
        <location evidence="1 8">Nucleolus</location>
    </subcellularLocation>
</comment>
<evidence type="ECO:0000256" key="9">
    <source>
        <dbReference type="SAM" id="MobiDB-lite"/>
    </source>
</evidence>
<feature type="compositionally biased region" description="Gly residues" evidence="9">
    <location>
        <begin position="71"/>
        <end position="82"/>
    </location>
</feature>
<dbReference type="GO" id="GO:0031429">
    <property type="term" value="C:box H/ACA snoRNP complex"/>
    <property type="evidence" value="ECO:0007669"/>
    <property type="project" value="TreeGrafter"/>
</dbReference>
<dbReference type="SUPFAM" id="SSF50447">
    <property type="entry name" value="Translation proteins"/>
    <property type="match status" value="1"/>
</dbReference>
<keyword evidence="5 8" id="KW-0539">Nucleus</keyword>
<comment type="subunit">
    <text evidence="8">Component of the small nucleolar ribonucleoprotein particles containing H/ACA-type snoRNAs (H/ACA snoRNPs).</text>
</comment>
<comment type="similarity">
    <text evidence="7 8">Belongs to the GAR1 family.</text>
</comment>
<dbReference type="PANTHER" id="PTHR23237:SF6">
    <property type="entry name" value="H_ACA RIBONUCLEOPROTEIN COMPLEX SUBUNIT 1"/>
    <property type="match status" value="1"/>
</dbReference>
<organism evidence="10 11">
    <name type="scientific">Pristionchus mayeri</name>
    <dbReference type="NCBI Taxonomy" id="1317129"/>
    <lineage>
        <taxon>Eukaryota</taxon>
        <taxon>Metazoa</taxon>
        <taxon>Ecdysozoa</taxon>
        <taxon>Nematoda</taxon>
        <taxon>Chromadorea</taxon>
        <taxon>Rhabditida</taxon>
        <taxon>Rhabditina</taxon>
        <taxon>Diplogasteromorpha</taxon>
        <taxon>Diplogasteroidea</taxon>
        <taxon>Neodiplogasteridae</taxon>
        <taxon>Pristionchus</taxon>
    </lineage>
</organism>
<keyword evidence="2 8" id="KW-0690">Ribosome biogenesis</keyword>
<dbReference type="Pfam" id="PF04410">
    <property type="entry name" value="Gar1"/>
    <property type="match status" value="1"/>
</dbReference>
<keyword evidence="11" id="KW-1185">Reference proteome</keyword>
<evidence type="ECO:0000256" key="7">
    <source>
        <dbReference type="ARBA" id="ARBA00038293"/>
    </source>
</evidence>
<dbReference type="InterPro" id="IPR038664">
    <property type="entry name" value="Gar1/Naf1_Cbf5-bd_sf"/>
</dbReference>
<evidence type="ECO:0000256" key="1">
    <source>
        <dbReference type="ARBA" id="ARBA00004604"/>
    </source>
</evidence>
<keyword evidence="3 8" id="KW-0698">rRNA processing</keyword>
<evidence type="ECO:0000256" key="2">
    <source>
        <dbReference type="ARBA" id="ARBA00022517"/>
    </source>
</evidence>
<evidence type="ECO:0000256" key="6">
    <source>
        <dbReference type="ARBA" id="ARBA00023274"/>
    </source>
</evidence>
<comment type="function">
    <text evidence="8">Required for ribosome biogenesis. Part of a complex which catalyzes pseudouridylation of rRNA. This involves the isomerization of uridine such that the ribose is subsequently attached to C5, instead of the normal N1. Pseudouridine ("psi") residues may serve to stabilize the conformation of rRNAs.</text>
</comment>
<evidence type="ECO:0000256" key="4">
    <source>
        <dbReference type="ARBA" id="ARBA00022884"/>
    </source>
</evidence>
<feature type="non-terminal residue" evidence="10">
    <location>
        <position position="1"/>
    </location>
</feature>
<keyword evidence="4 8" id="KW-0694">RNA-binding</keyword>